<evidence type="ECO:0000313" key="2">
    <source>
        <dbReference type="EMBL" id="MVQ29395.1"/>
    </source>
</evidence>
<dbReference type="RefSeq" id="WP_157397402.1">
    <property type="nucleotide sequence ID" value="NZ_WSEL01000003.1"/>
</dbReference>
<dbReference type="PROSITE" id="PS51257">
    <property type="entry name" value="PROKAR_LIPOPROTEIN"/>
    <property type="match status" value="1"/>
</dbReference>
<sequence length="119" mass="12428">MRRCDHALAACATVACLAGCAGAGVPGDAARVRPPFADAHLGVEAAAQRLAVGRSTRQEVAALLGPAETLRFETGWEAWVYRTHDERGDPVDGPELVLLFGPAGVLQKARVRPGGMAAR</sequence>
<reference evidence="2 3" key="1">
    <citation type="submission" date="2019-12" db="EMBL/GenBank/DDBJ databases">
        <authorList>
            <person name="Huq M.A."/>
        </authorList>
    </citation>
    <scope>NUCLEOTIDE SEQUENCE [LARGE SCALE GENOMIC DNA]</scope>
    <source>
        <strain evidence="2 3">MAH-25</strain>
    </source>
</reference>
<evidence type="ECO:0000256" key="1">
    <source>
        <dbReference type="SAM" id="SignalP"/>
    </source>
</evidence>
<dbReference type="EMBL" id="WSEL01000003">
    <property type="protein sequence ID" value="MVQ29395.1"/>
    <property type="molecule type" value="Genomic_DNA"/>
</dbReference>
<accession>A0A6N8IS39</accession>
<name>A0A6N8IS39_9BURK</name>
<dbReference type="Proteomes" id="UP000469385">
    <property type="component" value="Unassembled WGS sequence"/>
</dbReference>
<gene>
    <name evidence="2" type="ORF">GON04_08050</name>
</gene>
<feature type="chain" id="PRO_5027094352" description="Outer membrane protein assembly factor BamE" evidence="1">
    <location>
        <begin position="24"/>
        <end position="119"/>
    </location>
</feature>
<comment type="caution">
    <text evidence="2">The sequence shown here is derived from an EMBL/GenBank/DDBJ whole genome shotgun (WGS) entry which is preliminary data.</text>
</comment>
<organism evidence="2 3">
    <name type="scientific">Ramlibacter pinisoli</name>
    <dbReference type="NCBI Taxonomy" id="2682844"/>
    <lineage>
        <taxon>Bacteria</taxon>
        <taxon>Pseudomonadati</taxon>
        <taxon>Pseudomonadota</taxon>
        <taxon>Betaproteobacteria</taxon>
        <taxon>Burkholderiales</taxon>
        <taxon>Comamonadaceae</taxon>
        <taxon>Ramlibacter</taxon>
    </lineage>
</organism>
<keyword evidence="3" id="KW-1185">Reference proteome</keyword>
<proteinExistence type="predicted"/>
<evidence type="ECO:0000313" key="3">
    <source>
        <dbReference type="Proteomes" id="UP000469385"/>
    </source>
</evidence>
<feature type="signal peptide" evidence="1">
    <location>
        <begin position="1"/>
        <end position="23"/>
    </location>
</feature>
<keyword evidence="1" id="KW-0732">Signal</keyword>
<dbReference type="AlphaFoldDB" id="A0A6N8IS39"/>
<protein>
    <recommendedName>
        <fullName evidence="4">Outer membrane protein assembly factor BamE</fullName>
    </recommendedName>
</protein>
<evidence type="ECO:0008006" key="4">
    <source>
        <dbReference type="Google" id="ProtNLM"/>
    </source>
</evidence>